<dbReference type="Pfam" id="PF06889">
    <property type="entry name" value="DUF1266"/>
    <property type="match status" value="1"/>
</dbReference>
<evidence type="ECO:0000313" key="3">
    <source>
        <dbReference type="Proteomes" id="UP000236379"/>
    </source>
</evidence>
<dbReference type="AlphaFoldDB" id="A0A2K3UWM6"/>
<evidence type="ECO:0000259" key="1">
    <source>
        <dbReference type="Pfam" id="PF06889"/>
    </source>
</evidence>
<sequence length="304" mass="33101">MSFWNLVLPLLVGLGLAALWWIGKAVIEGGREGLKEAGEELAQEKAAKDAAAAEAARQHQEAVEAAAQALSPADRFALNLRAPFTEVWTDIFEDLQMGRPLEMFYRLTPPAGKESELRESLDEGWDIMDHASAMSSLAWLLGGGHRSQYALVRAAVLAGEPLPELKREAGVVRRWEAQVGEVGALAFDLARAVDVAAQSCALGYLSEAQCWKILNQCRQMVLDGFPRPSGEENAGWALYGQSFLAGAEFWKSGGLVDGARNKRYVKGIQWLLENADSPWRRDPWPADGTVLAGRSAEVAPTSLN</sequence>
<name>A0A2K3UWM6_9DEIO</name>
<keyword evidence="3" id="KW-1185">Reference proteome</keyword>
<protein>
    <recommendedName>
        <fullName evidence="1">DUF1266 domain-containing protein</fullName>
    </recommendedName>
</protein>
<evidence type="ECO:0000313" key="2">
    <source>
        <dbReference type="EMBL" id="PNY80938.1"/>
    </source>
</evidence>
<dbReference type="RefSeq" id="WP_103311319.1">
    <property type="nucleotide sequence ID" value="NZ_PPPD01000001.1"/>
</dbReference>
<gene>
    <name evidence="2" type="ORF">CVO96_05730</name>
</gene>
<dbReference type="OrthoDB" id="59980at2"/>
<reference evidence="2 3" key="1">
    <citation type="submission" date="2018-01" db="EMBL/GenBank/DDBJ databases">
        <title>Deinococcus koreensis sp. nov., a radiation-resistant bacterium isolated from river water.</title>
        <authorList>
            <person name="Choi A."/>
        </authorList>
    </citation>
    <scope>NUCLEOTIDE SEQUENCE [LARGE SCALE GENOMIC DNA]</scope>
    <source>
        <strain evidence="2 3">SJW1-2</strain>
    </source>
</reference>
<organism evidence="2 3">
    <name type="scientific">Deinococcus koreensis</name>
    <dbReference type="NCBI Taxonomy" id="2054903"/>
    <lineage>
        <taxon>Bacteria</taxon>
        <taxon>Thermotogati</taxon>
        <taxon>Deinococcota</taxon>
        <taxon>Deinococci</taxon>
        <taxon>Deinococcales</taxon>
        <taxon>Deinococcaceae</taxon>
        <taxon>Deinococcus</taxon>
    </lineage>
</organism>
<proteinExistence type="predicted"/>
<dbReference type="Proteomes" id="UP000236379">
    <property type="component" value="Unassembled WGS sequence"/>
</dbReference>
<feature type="domain" description="DUF1266" evidence="1">
    <location>
        <begin position="120"/>
        <end position="284"/>
    </location>
</feature>
<comment type="caution">
    <text evidence="2">The sequence shown here is derived from an EMBL/GenBank/DDBJ whole genome shotgun (WGS) entry which is preliminary data.</text>
</comment>
<dbReference type="InterPro" id="IPR009677">
    <property type="entry name" value="DUF1266"/>
</dbReference>
<dbReference type="EMBL" id="PPPD01000001">
    <property type="protein sequence ID" value="PNY80938.1"/>
    <property type="molecule type" value="Genomic_DNA"/>
</dbReference>
<accession>A0A2K3UWM6</accession>